<comment type="caution">
    <text evidence="1">The sequence shown here is derived from an EMBL/GenBank/DDBJ whole genome shotgun (WGS) entry which is preliminary data.</text>
</comment>
<reference evidence="1 2" key="2">
    <citation type="journal article" date="2022" name="Mol. Ecol. Resour.">
        <title>The genomes of chicory, endive, great burdock and yacon provide insights into Asteraceae paleo-polyploidization history and plant inulin production.</title>
        <authorList>
            <person name="Fan W."/>
            <person name="Wang S."/>
            <person name="Wang H."/>
            <person name="Wang A."/>
            <person name="Jiang F."/>
            <person name="Liu H."/>
            <person name="Zhao H."/>
            <person name="Xu D."/>
            <person name="Zhang Y."/>
        </authorList>
    </citation>
    <scope>NUCLEOTIDE SEQUENCE [LARGE SCALE GENOMIC DNA]</scope>
    <source>
        <strain evidence="2">cv. Niubang</strain>
    </source>
</reference>
<evidence type="ECO:0000313" key="2">
    <source>
        <dbReference type="Proteomes" id="UP001055879"/>
    </source>
</evidence>
<dbReference type="Proteomes" id="UP001055879">
    <property type="component" value="Linkage Group LG01"/>
</dbReference>
<organism evidence="1 2">
    <name type="scientific">Arctium lappa</name>
    <name type="common">Greater burdock</name>
    <name type="synonym">Lappa major</name>
    <dbReference type="NCBI Taxonomy" id="4217"/>
    <lineage>
        <taxon>Eukaryota</taxon>
        <taxon>Viridiplantae</taxon>
        <taxon>Streptophyta</taxon>
        <taxon>Embryophyta</taxon>
        <taxon>Tracheophyta</taxon>
        <taxon>Spermatophyta</taxon>
        <taxon>Magnoliopsida</taxon>
        <taxon>eudicotyledons</taxon>
        <taxon>Gunneridae</taxon>
        <taxon>Pentapetalae</taxon>
        <taxon>asterids</taxon>
        <taxon>campanulids</taxon>
        <taxon>Asterales</taxon>
        <taxon>Asteraceae</taxon>
        <taxon>Carduoideae</taxon>
        <taxon>Cardueae</taxon>
        <taxon>Arctiinae</taxon>
        <taxon>Arctium</taxon>
    </lineage>
</organism>
<dbReference type="EMBL" id="CM042047">
    <property type="protein sequence ID" value="KAI3769919.1"/>
    <property type="molecule type" value="Genomic_DNA"/>
</dbReference>
<keyword evidence="2" id="KW-1185">Reference proteome</keyword>
<protein>
    <submittedName>
        <fullName evidence="1">Uncharacterized protein</fullName>
    </submittedName>
</protein>
<name>A0ACB9FF52_ARCLA</name>
<accession>A0ACB9FF52</accession>
<gene>
    <name evidence="1" type="ORF">L6452_01033</name>
</gene>
<sequence length="347" mass="38405">MHNHLSISPAAADHHSSMTSHGIEGSLLEVTVVSCNNLKDAEWISTQDPYVCVEYGSNRFSTRTCKVDGGKNPTFQEKFVYSLVEGVTDLNITVWNSNILTHDDLIGSRRVPLTKALSQGFDDNTWPLKSKTGRHEGEVRLIMHYSNANKPTNDYAPSAPPYVEEDAPSAFMYAAPPPSASYPPSPYPSHPQNSGVYPPAPYPPHQAAAPYPPHPFSPNPAPYGSHYPPAEMGAIGGEELMKWEKMDGVGNGNGNEREEKILVLVRLRLRLRPLNEKEISRNDVSDWECINDTIVLIRNSLHEKSMFPTAYSFGTWSNHVAGDSHEAGPSREEACIQFIPIAMPQEK</sequence>
<reference evidence="2" key="1">
    <citation type="journal article" date="2022" name="Mol. Ecol. Resour.">
        <title>The genomes of chicory, endive, great burdock and yacon provide insights into Asteraceae palaeo-polyploidization history and plant inulin production.</title>
        <authorList>
            <person name="Fan W."/>
            <person name="Wang S."/>
            <person name="Wang H."/>
            <person name="Wang A."/>
            <person name="Jiang F."/>
            <person name="Liu H."/>
            <person name="Zhao H."/>
            <person name="Xu D."/>
            <person name="Zhang Y."/>
        </authorList>
    </citation>
    <scope>NUCLEOTIDE SEQUENCE [LARGE SCALE GENOMIC DNA]</scope>
    <source>
        <strain evidence="2">cv. Niubang</strain>
    </source>
</reference>
<proteinExistence type="predicted"/>
<evidence type="ECO:0000313" key="1">
    <source>
        <dbReference type="EMBL" id="KAI3769919.1"/>
    </source>
</evidence>